<evidence type="ECO:0000313" key="2">
    <source>
        <dbReference type="EMBL" id="CAP95249.1"/>
    </source>
</evidence>
<dbReference type="EMBL" id="AM920436">
    <property type="protein sequence ID" value="CAP95249.1"/>
    <property type="molecule type" value="Genomic_DNA"/>
</dbReference>
<feature type="region of interest" description="Disordered" evidence="1">
    <location>
        <begin position="1"/>
        <end position="58"/>
    </location>
</feature>
<accession>B6HLG9</accession>
<reference evidence="2 3" key="1">
    <citation type="journal article" date="2008" name="Nat. Biotechnol.">
        <title>Genome sequencing and analysis of the filamentous fungus Penicillium chrysogenum.</title>
        <authorList>
            <person name="van den Berg M.A."/>
            <person name="Albang R."/>
            <person name="Albermann K."/>
            <person name="Badger J.H."/>
            <person name="Daran J.-M."/>
            <person name="Driessen A.J.M."/>
            <person name="Garcia-Estrada C."/>
            <person name="Fedorova N.D."/>
            <person name="Harris D.M."/>
            <person name="Heijne W.H.M."/>
            <person name="Joardar V.S."/>
            <person name="Kiel J.A.K.W."/>
            <person name="Kovalchuk A."/>
            <person name="Martin J.F."/>
            <person name="Nierman W.C."/>
            <person name="Nijland J.G."/>
            <person name="Pronk J.T."/>
            <person name="Roubos J.A."/>
            <person name="van der Klei I.J."/>
            <person name="van Peij N.N.M.E."/>
            <person name="Veenhuis M."/>
            <person name="von Doehren H."/>
            <person name="Wagner C."/>
            <person name="Wortman J.R."/>
            <person name="Bovenberg R.A.L."/>
        </authorList>
    </citation>
    <scope>NUCLEOTIDE SEQUENCE [LARGE SCALE GENOMIC DNA]</scope>
    <source>
        <strain evidence="3">ATCC 28089 / DSM 1075 / NRRL 1951 / Wisconsin 54-1255</strain>
    </source>
</reference>
<dbReference type="OrthoDB" id="10522367at2759"/>
<name>B6HLG9_PENRW</name>
<dbReference type="HOGENOM" id="CLU_1611341_0_0_1"/>
<dbReference type="Proteomes" id="UP000000724">
    <property type="component" value="Contig Pc00c21"/>
</dbReference>
<organism evidence="2 3">
    <name type="scientific">Penicillium rubens (strain ATCC 28089 / DSM 1075 / NRRL 1951 / Wisconsin 54-1255)</name>
    <name type="common">Penicillium chrysogenum</name>
    <dbReference type="NCBI Taxonomy" id="500485"/>
    <lineage>
        <taxon>Eukaryota</taxon>
        <taxon>Fungi</taxon>
        <taxon>Dikarya</taxon>
        <taxon>Ascomycota</taxon>
        <taxon>Pezizomycotina</taxon>
        <taxon>Eurotiomycetes</taxon>
        <taxon>Eurotiomycetidae</taxon>
        <taxon>Eurotiales</taxon>
        <taxon>Aspergillaceae</taxon>
        <taxon>Penicillium</taxon>
        <taxon>Penicillium chrysogenum species complex</taxon>
    </lineage>
</organism>
<evidence type="ECO:0000256" key="1">
    <source>
        <dbReference type="SAM" id="MobiDB-lite"/>
    </source>
</evidence>
<evidence type="ECO:0000313" key="3">
    <source>
        <dbReference type="Proteomes" id="UP000000724"/>
    </source>
</evidence>
<proteinExistence type="predicted"/>
<gene>
    <name evidence="2" type="ORF">Pc21g03520</name>
    <name evidence="2" type="ORF">PCH_Pc21g03520</name>
</gene>
<protein>
    <submittedName>
        <fullName evidence="2">Uncharacterized protein</fullName>
    </submittedName>
</protein>
<feature type="compositionally biased region" description="Polar residues" evidence="1">
    <location>
        <begin position="11"/>
        <end position="26"/>
    </location>
</feature>
<dbReference type="AlphaFoldDB" id="B6HLG9"/>
<sequence>MHSSKGETWRSSRTQSAILDSATESAKQAIEGQRTGAQAQCPGSLVETSNLRRRTKKSSQDEALSWEHCVLVVIGLSFDMPVRLHKVIVQFVLSRLSGPDDHYPLSPHRPIICSKVQTRMVVSGMILALLALNAMRTVYNLRRASVPALHVLPIPARTVTVSSTMPDDVTLHGGRPKSAYRLHRRHRRI</sequence>
<dbReference type="VEuPathDB" id="FungiDB:PCH_Pc21g03520"/>
<feature type="compositionally biased region" description="Basic and acidic residues" evidence="1">
    <location>
        <begin position="1"/>
        <end position="10"/>
    </location>
</feature>
<keyword evidence="3" id="KW-1185">Reference proteome</keyword>